<name>A0A383VQ70_TETOB</name>
<evidence type="ECO:0000256" key="3">
    <source>
        <dbReference type="ARBA" id="ARBA00022741"/>
    </source>
</evidence>
<dbReference type="Pfam" id="PF01656">
    <property type="entry name" value="CbiA"/>
    <property type="match status" value="1"/>
</dbReference>
<feature type="region of interest" description="Disordered" evidence="7">
    <location>
        <begin position="1249"/>
        <end position="1286"/>
    </location>
</feature>
<feature type="domain" description="CobB/CobQ-like glutamine amidotransferase" evidence="9">
    <location>
        <begin position="276"/>
        <end position="392"/>
    </location>
</feature>
<feature type="region of interest" description="Disordered" evidence="7">
    <location>
        <begin position="769"/>
        <end position="806"/>
    </location>
</feature>
<dbReference type="EMBL" id="FNXT01000807">
    <property type="protein sequence ID" value="SZX67657.1"/>
    <property type="molecule type" value="Genomic_DNA"/>
</dbReference>
<feature type="region of interest" description="Disordered" evidence="7">
    <location>
        <begin position="995"/>
        <end position="1029"/>
    </location>
</feature>
<dbReference type="STRING" id="3088.A0A383VQ70"/>
<feature type="domain" description="CobQ/CobB/MinD/ParA nucleotide binding" evidence="8">
    <location>
        <begin position="12"/>
        <end position="200"/>
    </location>
</feature>
<dbReference type="Pfam" id="PF07685">
    <property type="entry name" value="GATase_3"/>
    <property type="match status" value="1"/>
</dbReference>
<evidence type="ECO:0000256" key="1">
    <source>
        <dbReference type="ARBA" id="ARBA00001946"/>
    </source>
</evidence>
<evidence type="ECO:0000256" key="6">
    <source>
        <dbReference type="ARBA" id="ARBA00022962"/>
    </source>
</evidence>
<dbReference type="SUPFAM" id="SSF53807">
    <property type="entry name" value="Helical backbone' metal receptor"/>
    <property type="match status" value="1"/>
</dbReference>
<feature type="region of interest" description="Disordered" evidence="7">
    <location>
        <begin position="710"/>
        <end position="750"/>
    </location>
</feature>
<dbReference type="InterPro" id="IPR027417">
    <property type="entry name" value="P-loop_NTPase"/>
</dbReference>
<feature type="compositionally biased region" description="Low complexity" evidence="7">
    <location>
        <begin position="780"/>
        <end position="789"/>
    </location>
</feature>
<gene>
    <name evidence="11" type="ORF">BQ4739_LOCUS19099</name>
    <name evidence="10" type="ORF">BQ4739_LOCUS8029</name>
</gene>
<evidence type="ECO:0000256" key="5">
    <source>
        <dbReference type="ARBA" id="ARBA00022842"/>
    </source>
</evidence>
<dbReference type="PROSITE" id="PS51274">
    <property type="entry name" value="GATASE_COBBQ"/>
    <property type="match status" value="1"/>
</dbReference>
<proteinExistence type="predicted"/>
<feature type="compositionally biased region" description="Low complexity" evidence="7">
    <location>
        <begin position="1003"/>
        <end position="1018"/>
    </location>
</feature>
<keyword evidence="2" id="KW-0436">Ligase</keyword>
<comment type="cofactor">
    <cofactor evidence="1">
        <name>Mg(2+)</name>
        <dbReference type="ChEBI" id="CHEBI:18420"/>
    </cofactor>
</comment>
<dbReference type="EMBL" id="FNXT01001340">
    <property type="protein sequence ID" value="SZX78793.1"/>
    <property type="molecule type" value="Genomic_DNA"/>
</dbReference>
<dbReference type="Proteomes" id="UP000256970">
    <property type="component" value="Unassembled WGS sequence"/>
</dbReference>
<evidence type="ECO:0000256" key="4">
    <source>
        <dbReference type="ARBA" id="ARBA00022840"/>
    </source>
</evidence>
<keyword evidence="5" id="KW-0460">Magnesium</keyword>
<protein>
    <submittedName>
        <fullName evidence="10">Uncharacterized protein</fullName>
    </submittedName>
</protein>
<feature type="compositionally biased region" description="Polar residues" evidence="7">
    <location>
        <begin position="710"/>
        <end position="729"/>
    </location>
</feature>
<dbReference type="GO" id="GO:0005524">
    <property type="term" value="F:ATP binding"/>
    <property type="evidence" value="ECO:0007669"/>
    <property type="project" value="UniProtKB-KW"/>
</dbReference>
<dbReference type="SUPFAM" id="SSF52540">
    <property type="entry name" value="P-loop containing nucleoside triphosphate hydrolases"/>
    <property type="match status" value="1"/>
</dbReference>
<organism evidence="10 12">
    <name type="scientific">Tetradesmus obliquus</name>
    <name type="common">Green alga</name>
    <name type="synonym">Acutodesmus obliquus</name>
    <dbReference type="NCBI Taxonomy" id="3088"/>
    <lineage>
        <taxon>Eukaryota</taxon>
        <taxon>Viridiplantae</taxon>
        <taxon>Chlorophyta</taxon>
        <taxon>core chlorophytes</taxon>
        <taxon>Chlorophyceae</taxon>
        <taxon>CS clade</taxon>
        <taxon>Sphaeropleales</taxon>
        <taxon>Scenedesmaceae</taxon>
        <taxon>Tetradesmus</taxon>
    </lineage>
</organism>
<keyword evidence="12" id="KW-1185">Reference proteome</keyword>
<dbReference type="GO" id="GO:0042242">
    <property type="term" value="F:cobyrinic acid a,c-diamide synthase activity"/>
    <property type="evidence" value="ECO:0007669"/>
    <property type="project" value="InterPro"/>
</dbReference>
<sequence length="1583" mass="160567">MAALVLGGVHAGVGKSILALGLAAALRAEGLTVSSYSVGPGLPQHPPEHSSCLGKLPQQPAGLDGWLLSPDAARAAFHSLSAGADISIVEGCLGLFDGPGADGSEQGSTAQVTQWLQAPVVLVIDAQAFKSARSIVALIKGYAVVDGGLCVAGVILNKVASKALLGELADGLTAAGLDVAVLGGVPKLEELSSSSGSKQPACPWSPGSTTSSSCCSGSQCQQQQQLLPCSPQHLGQLLAQHIDLQQLRAVAARAAVPRPQAPLPPPVRTYRVSMGIAHDEAFFQYFQQNLHMLGAAGVQLVPFSPLHDGKLPPGLSAVLLGSGAVSEFGQQLAANSSMLEALRAFAAAGGLVLGEGAALMYLSRSLQRPGQQQHAMVGLLPFHTKEQQQQEPSSAASYVAVNVQASAHPLLLPGSQLRGLASCSCQVVEERLVGGLSAALAAAAATSAPAADQQLPGAVAAGEDAAALAASAVSSAGQPAMPVTHSYSCTPLGQSGAAATAAAAVEEGYTCGTVLGSCVQLHYGSCPEIVQHITQRCLRVDVACVTAAASTAASQAAWEAEEAAAAAAAHAAAAAAAAVAAAPAVLGMLRPPSPLLVPGTPTADAALLQAAEVHAADALLMQQQQQAQGVNGSRALSAPDLQRVLWQQCSAADAAAGSSPASESWMAAYPAAAAAYGQSNAACRKSASIPSNMYQLSGTPDQQYLHQHMMAQQQGQPGLSRNASFNGLSQQQQQNQQQQHGSHGWHPLPLHVPKRWSLELQRLGSFTSQLLPGAKSPTGQQQQQPPQQQGRGHSRNSSFGMGHLPEEAPLSDAAIRVLDSSLPSLLGRTHQTHLGLAVPLSSSRSSVTAAAAGAAAGGSAPGSFGAGSYTGGMAGLGSSYMQRLEPGSMSASSSVHEQMSQLAASLAAQGVAPAGLASGAASACGESTACTDWEGSACGEPQHKAAAASWLPPGSSMDGLPPAGPHGYAGLQYKQQLAAAAAAAPHAQQRLSLDQRSAFSVHQQQQQQQQQQAVAAAAGSPGSRMSLDSAVYPPASLARIQQHLLPEEQAAGSSSSIGITPELSLKGMLMQSLQQQHGTPRGSSDNLLAAAGAGSFSKSNSSSKLAGIGAVSKSNSSSKLAVQGLPASPAAGSIVSLSPAATDCLIALGLINRLSGITDACRLAQQAPTGSSSSGSSSSFSSPIGPLLEGLVGAAWASEAAAVAKVAAAECNVPVVCRLVDGPDGMLRYKLDEDHIRRAQPSLVVVACEENSRDEPHVQHHQQLQDSTRRQSAGGGGSEALAAAAQGGGSGGAAAGWAWQQANPSAGQVSSTTNGAVAVPGRVRLEVSVVQRVLQRAGVLWPEQRAVVLYQRCHSMSEVLEFILVLANAAGVPERGVQLVAGLRARLRAAACRIYSSVSSSASSLAGSRRGSDTGVAGSAAKSSPLVVVLDGVSPVRLAGFWLPEMLQLAGAQQASICPAAAEPPRSISWAQLRAAAPGMLVLALQGLDAGQAALHIEQLAAQPGFWSLPAVQSGAVYAVDHTLLCRPGPGLVLGVELLGHMVAPEKLALPAGLPMGSVLKLSLHSGQRCRPRLLPNYMARYC</sequence>
<dbReference type="Gene3D" id="3.40.50.1980">
    <property type="entry name" value="Nitrogenase molybdenum iron protein domain"/>
    <property type="match status" value="1"/>
</dbReference>
<dbReference type="Gene3D" id="3.40.50.300">
    <property type="entry name" value="P-loop containing nucleotide triphosphate hydrolases"/>
    <property type="match status" value="1"/>
</dbReference>
<dbReference type="PANTHER" id="PTHR43873">
    <property type="entry name" value="COBYRINATE A,C-DIAMIDE SYNTHASE"/>
    <property type="match status" value="1"/>
</dbReference>
<dbReference type="InterPro" id="IPR029062">
    <property type="entry name" value="Class_I_gatase-like"/>
</dbReference>
<dbReference type="InterPro" id="IPR004484">
    <property type="entry name" value="CbiA/CobB_synth"/>
</dbReference>
<evidence type="ECO:0000256" key="2">
    <source>
        <dbReference type="ARBA" id="ARBA00022598"/>
    </source>
</evidence>
<dbReference type="PANTHER" id="PTHR43873:SF1">
    <property type="entry name" value="COBYRINATE A,C-DIAMIDE SYNTHASE"/>
    <property type="match status" value="1"/>
</dbReference>
<dbReference type="InterPro" id="IPR011698">
    <property type="entry name" value="GATase_3"/>
</dbReference>
<feature type="compositionally biased region" description="Low complexity" evidence="7">
    <location>
        <begin position="730"/>
        <end position="739"/>
    </location>
</feature>
<evidence type="ECO:0000313" key="12">
    <source>
        <dbReference type="Proteomes" id="UP000256970"/>
    </source>
</evidence>
<evidence type="ECO:0000259" key="9">
    <source>
        <dbReference type="Pfam" id="PF07685"/>
    </source>
</evidence>
<accession>A0A383VQ70</accession>
<evidence type="ECO:0000256" key="7">
    <source>
        <dbReference type="SAM" id="MobiDB-lite"/>
    </source>
</evidence>
<dbReference type="SUPFAM" id="SSF52317">
    <property type="entry name" value="Class I glutamine amidotransferase-like"/>
    <property type="match status" value="1"/>
</dbReference>
<reference evidence="10 12" key="1">
    <citation type="submission" date="2016-10" db="EMBL/GenBank/DDBJ databases">
        <authorList>
            <person name="Cai Z."/>
        </authorList>
    </citation>
    <scope>NUCLEOTIDE SEQUENCE [LARGE SCALE GENOMIC DNA]</scope>
</reference>
<evidence type="ECO:0000259" key="8">
    <source>
        <dbReference type="Pfam" id="PF01656"/>
    </source>
</evidence>
<keyword evidence="3" id="KW-0547">Nucleotide-binding</keyword>
<keyword evidence="4" id="KW-0067">ATP-binding</keyword>
<evidence type="ECO:0000313" key="10">
    <source>
        <dbReference type="EMBL" id="SZX67657.1"/>
    </source>
</evidence>
<keyword evidence="6" id="KW-0315">Glutamine amidotransferase</keyword>
<dbReference type="InterPro" id="IPR002586">
    <property type="entry name" value="CobQ/CobB/MinD/ParA_Nub-bd_dom"/>
</dbReference>
<evidence type="ECO:0000313" key="11">
    <source>
        <dbReference type="EMBL" id="SZX78793.1"/>
    </source>
</evidence>